<dbReference type="Proteomes" id="UP000683925">
    <property type="component" value="Unassembled WGS sequence"/>
</dbReference>
<feature type="chain" id="PRO_5035782145" description="Transmembrane protein" evidence="1">
    <location>
        <begin position="20"/>
        <end position="621"/>
    </location>
</feature>
<accession>A0A8S1YLM5</accession>
<keyword evidence="1" id="KW-0732">Signal</keyword>
<organism evidence="2 3">
    <name type="scientific">Paramecium octaurelia</name>
    <dbReference type="NCBI Taxonomy" id="43137"/>
    <lineage>
        <taxon>Eukaryota</taxon>
        <taxon>Sar</taxon>
        <taxon>Alveolata</taxon>
        <taxon>Ciliophora</taxon>
        <taxon>Intramacronucleata</taxon>
        <taxon>Oligohymenophorea</taxon>
        <taxon>Peniculida</taxon>
        <taxon>Parameciidae</taxon>
        <taxon>Paramecium</taxon>
    </lineage>
</organism>
<sequence length="621" mass="74256">MQFFIIIFGFRIFLLNSYAITCEVQKVQPVLASKSQFANCFILEGNEEDYYQLKSIEKEIVQKSFIIPYKDTPIQTKVFKIQDYVKIQEKLICSLFLNYQQYYITCISFDTLDFEKNNGNSKIQLKVETTISSQEICDEIHLLSESFYLICLSEFYLKLYSVSLTGDTQLINELNVSIQVQNQCNMKQEKIIQNNYFIIAFFQCSEWIIESNSSLQEFSYVDDVQVCDFFKQLIYLIEGNNYLQVRWTQNGIYYLVFKSKNLILKLILINQCTNIILATYIKENNAKLIQNFDNEVILNYPFRGEQLYYSSQLFFLQNQTEFIISIDEHLTQTYQILNSSLTFLKEDNLFYQIDKTNNLLQFYRYFPFSSIIYPKQQFLYIIQKAQKTGKQSLISCLKMQYQDEMDGKNTAKESTRILKNCQDKQKINFSNEWLQSYPQQNFSILDNQNNIINLSIWNEEKIENHCYQQLTRYKFKGKVQLISMKSLYLLVFQVENIIYFQNCQTNKIYMTVNRNQYEVYESMEDYYLVDRTNKQIKVMSEFYMRRNYVGDMHLDVEIIKVQKVNQQLIIYLKNYKYPILFSKSHFLLTDLKYRVLKLLILIFFPRISITKTLLARINTLL</sequence>
<keyword evidence="3" id="KW-1185">Reference proteome</keyword>
<dbReference type="OrthoDB" id="318921at2759"/>
<dbReference type="AlphaFoldDB" id="A0A8S1YLM5"/>
<gene>
    <name evidence="2" type="ORF">POCTA_138.1.T2240002</name>
</gene>
<protein>
    <recommendedName>
        <fullName evidence="4">Transmembrane protein</fullName>
    </recommendedName>
</protein>
<comment type="caution">
    <text evidence="2">The sequence shown here is derived from an EMBL/GenBank/DDBJ whole genome shotgun (WGS) entry which is preliminary data.</text>
</comment>
<evidence type="ECO:0000313" key="3">
    <source>
        <dbReference type="Proteomes" id="UP000683925"/>
    </source>
</evidence>
<proteinExistence type="predicted"/>
<dbReference type="EMBL" id="CAJJDP010000228">
    <property type="protein sequence ID" value="CAD8215295.1"/>
    <property type="molecule type" value="Genomic_DNA"/>
</dbReference>
<reference evidence="2" key="1">
    <citation type="submission" date="2021-01" db="EMBL/GenBank/DDBJ databases">
        <authorList>
            <consortium name="Genoscope - CEA"/>
            <person name="William W."/>
        </authorList>
    </citation>
    <scope>NUCLEOTIDE SEQUENCE</scope>
</reference>
<name>A0A8S1YLM5_PAROT</name>
<evidence type="ECO:0008006" key="4">
    <source>
        <dbReference type="Google" id="ProtNLM"/>
    </source>
</evidence>
<feature type="signal peptide" evidence="1">
    <location>
        <begin position="1"/>
        <end position="19"/>
    </location>
</feature>
<evidence type="ECO:0000256" key="1">
    <source>
        <dbReference type="SAM" id="SignalP"/>
    </source>
</evidence>
<evidence type="ECO:0000313" key="2">
    <source>
        <dbReference type="EMBL" id="CAD8215295.1"/>
    </source>
</evidence>